<dbReference type="Pfam" id="PF21957">
    <property type="entry name" value="Zn_ribbon_16"/>
    <property type="match status" value="1"/>
</dbReference>
<protein>
    <submittedName>
        <fullName evidence="3">Uncharacterized protein</fullName>
    </submittedName>
</protein>
<feature type="domain" description="Zinc beta-ribbon finger putative" evidence="2">
    <location>
        <begin position="3"/>
        <end position="66"/>
    </location>
</feature>
<dbReference type="Pfam" id="PF19898">
    <property type="entry name" value="DUF6371"/>
    <property type="match status" value="1"/>
</dbReference>
<evidence type="ECO:0000259" key="2">
    <source>
        <dbReference type="Pfam" id="PF21957"/>
    </source>
</evidence>
<dbReference type="NCBIfam" id="NF040506">
    <property type="entry name" value="PG0870_Nterm"/>
    <property type="match status" value="1"/>
</dbReference>
<reference evidence="3" key="1">
    <citation type="submission" date="2015-06" db="EMBL/GenBank/DDBJ databases">
        <authorList>
            <person name="Joergensen T."/>
        </authorList>
    </citation>
    <scope>NUCLEOTIDE SEQUENCE</scope>
    <source>
        <strain evidence="3">RGRH0057</strain>
    </source>
</reference>
<name>A0A0H5PVX1_9ZZZZ</name>
<dbReference type="InterPro" id="IPR045951">
    <property type="entry name" value="DUF6371"/>
</dbReference>
<feature type="domain" description="DUF6371" evidence="1">
    <location>
        <begin position="110"/>
        <end position="268"/>
    </location>
</feature>
<sequence length="370" mass="41809">MSNYSLQKYKGMSTRHTCPNCGDRRSFAYYVDESGTPLHPSVGRCNHESGCGYHYTPRQYFHDHPECRTAGDFSSGRQCMAQKPKQPLQQTAIGYIPPHYVEKSQSVHSNFCRFLSALLDSYYGCKAKEVLKRLMEDYRLGATRDCAVIFWQIDRENKVRTGKVMQYNPGDGHRVKDGQTSAVNWIHSILKRQRVLAEEWQLSQCLFGEHLLNVYPDKVTVLVESEKSAVIGSALFPGYVWLAAGGKSQLREEKLRVLTGRTVLLFPDADAYAEWKERADGMTFCKVMVSDLIEKNATPEQKAAHIDIADWIIFQIRESRINCTADHLVEAERILQRMIEKNPALQKLIDDLGLVLVGASSIGSGDGNPP</sequence>
<evidence type="ECO:0000259" key="1">
    <source>
        <dbReference type="Pfam" id="PF19898"/>
    </source>
</evidence>
<organism evidence="3">
    <name type="scientific">uncultured prokaryote</name>
    <dbReference type="NCBI Taxonomy" id="198431"/>
    <lineage>
        <taxon>unclassified sequences</taxon>
        <taxon>environmental samples</taxon>
    </lineage>
</organism>
<proteinExistence type="predicted"/>
<accession>A0A0H5PVX1</accession>
<dbReference type="InterPro" id="IPR047731">
    <property type="entry name" value="Zinc_ribbon_put"/>
</dbReference>
<evidence type="ECO:0000313" key="3">
    <source>
        <dbReference type="EMBL" id="CRY93743.1"/>
    </source>
</evidence>
<reference evidence="3" key="2">
    <citation type="submission" date="2015-07" db="EMBL/GenBank/DDBJ databases">
        <title>Plasmids, circular viruses and viroids from rat gut.</title>
        <authorList>
            <person name="Jorgensen T.J."/>
            <person name="Hansen M.A."/>
            <person name="Xu Z."/>
            <person name="Tabak M.A."/>
            <person name="Sorensen S.J."/>
            <person name="Hansen L.H."/>
        </authorList>
    </citation>
    <scope>NUCLEOTIDE SEQUENCE</scope>
    <source>
        <strain evidence="3">RGRH0057</strain>
    </source>
</reference>
<dbReference type="AlphaFoldDB" id="A0A0H5PVX1"/>
<dbReference type="EMBL" id="LN852748">
    <property type="protein sequence ID" value="CRY93743.1"/>
    <property type="molecule type" value="Genomic_DNA"/>
</dbReference>